<dbReference type="InterPro" id="IPR012910">
    <property type="entry name" value="Plug_dom"/>
</dbReference>
<gene>
    <name evidence="11" type="ORF">ACFSSE_03315</name>
</gene>
<dbReference type="SUPFAM" id="SSF56935">
    <property type="entry name" value="Porins"/>
    <property type="match status" value="1"/>
</dbReference>
<keyword evidence="12" id="KW-1185">Reference proteome</keyword>
<evidence type="ECO:0000256" key="4">
    <source>
        <dbReference type="ARBA" id="ARBA00022692"/>
    </source>
</evidence>
<evidence type="ECO:0000256" key="7">
    <source>
        <dbReference type="ARBA" id="ARBA00023237"/>
    </source>
</evidence>
<evidence type="ECO:0000256" key="8">
    <source>
        <dbReference type="PROSITE-ProRule" id="PRU01360"/>
    </source>
</evidence>
<comment type="similarity">
    <text evidence="8">Belongs to the TonB-dependent receptor family.</text>
</comment>
<dbReference type="EMBL" id="JBHULV010000008">
    <property type="protein sequence ID" value="MFD2730720.1"/>
    <property type="molecule type" value="Genomic_DNA"/>
</dbReference>
<feature type="region of interest" description="Disordered" evidence="9">
    <location>
        <begin position="244"/>
        <end position="273"/>
    </location>
</feature>
<name>A0ABW5TN55_9SPHI</name>
<evidence type="ECO:0000256" key="1">
    <source>
        <dbReference type="ARBA" id="ARBA00004571"/>
    </source>
</evidence>
<keyword evidence="11" id="KW-0675">Receptor</keyword>
<sequence length="690" mass="77989">MKKFLFVLSFQFLTTLCFGQIKVDSTQKLKEITVKAYLSESKLFNLPSTVTVIGKTQIQQNQNTSLVPVLNSVAGVKMEERSPGSYRLSIRGSLLRSPFGVRNVKVYFDGLPLTDASGNTYLNLIDQQSISNIEILKGPDGSLFGANSGGVVLINSQGTENETNINASAGGYGFFRENIHLQKNYDKYQYSFHQAYQYADGYRNHSLMKRSYFQTQQKFQYNPKAELKFSGFYSDLGYQTPGGLTASQLAANPQQSRPAIPANPPRQRTPSAEEQKAGIYNQTFFGGITHQYQFNKNWQHSISFSGMDVDFENPFITNYEKRKEVSLAIRTFVSYQNTVSKLLKYNWNLGYEYQHTNSQIRNYDNNRGEIGDVQAADLIKNESQFLFTRLKLDLGERLSTEISTSLNFANYDFEALPESQNSSGFGTVKLNPELMPRLAVSYMANKALILRGIISRGYSTPTKDEIRASDATINPNLQAENGWNYELGLRTRTPFERIYLDISAFYYRLNNAIVRRVAANEQDFYVNAGGTNQKGMEIELNSNLLKNNASFFKQIDFNTAITLNDFKFRDYVLGENNFSGNLLTGIPKTAFTNALNVNLQQKITLFVQHQYNAKTSLNDAETIFAKSYQLLDAKLSWQKLLKNYALTFHFGANNILNADYSLGNDLNAFGGRYFNPAAKRNFVGGLSLRI</sequence>
<dbReference type="PROSITE" id="PS52016">
    <property type="entry name" value="TONB_DEPENDENT_REC_3"/>
    <property type="match status" value="1"/>
</dbReference>
<evidence type="ECO:0000313" key="11">
    <source>
        <dbReference type="EMBL" id="MFD2730720.1"/>
    </source>
</evidence>
<evidence type="ECO:0000256" key="6">
    <source>
        <dbReference type="ARBA" id="ARBA00023136"/>
    </source>
</evidence>
<evidence type="ECO:0000313" key="12">
    <source>
        <dbReference type="Proteomes" id="UP001597546"/>
    </source>
</evidence>
<evidence type="ECO:0000256" key="2">
    <source>
        <dbReference type="ARBA" id="ARBA00022448"/>
    </source>
</evidence>
<proteinExistence type="inferred from homology"/>
<keyword evidence="4 8" id="KW-0812">Transmembrane</keyword>
<feature type="domain" description="TonB-dependent receptor plug" evidence="10">
    <location>
        <begin position="44"/>
        <end position="151"/>
    </location>
</feature>
<keyword evidence="2 8" id="KW-0813">Transport</keyword>
<dbReference type="Gene3D" id="2.40.170.20">
    <property type="entry name" value="TonB-dependent receptor, beta-barrel domain"/>
    <property type="match status" value="1"/>
</dbReference>
<reference evidence="12" key="1">
    <citation type="journal article" date="2019" name="Int. J. Syst. Evol. Microbiol.">
        <title>The Global Catalogue of Microorganisms (GCM) 10K type strain sequencing project: providing services to taxonomists for standard genome sequencing and annotation.</title>
        <authorList>
            <consortium name="The Broad Institute Genomics Platform"/>
            <consortium name="The Broad Institute Genome Sequencing Center for Infectious Disease"/>
            <person name="Wu L."/>
            <person name="Ma J."/>
        </authorList>
    </citation>
    <scope>NUCLEOTIDE SEQUENCE [LARGE SCALE GENOMIC DNA]</scope>
    <source>
        <strain evidence="12">KCTC 42456</strain>
    </source>
</reference>
<protein>
    <submittedName>
        <fullName evidence="11">TonB-dependent receptor</fullName>
    </submittedName>
</protein>
<dbReference type="Gene3D" id="2.170.130.10">
    <property type="entry name" value="TonB-dependent receptor, plug domain"/>
    <property type="match status" value="1"/>
</dbReference>
<evidence type="ECO:0000256" key="5">
    <source>
        <dbReference type="ARBA" id="ARBA00022729"/>
    </source>
</evidence>
<feature type="compositionally biased region" description="Polar residues" evidence="9">
    <location>
        <begin position="245"/>
        <end position="257"/>
    </location>
</feature>
<dbReference type="InterPro" id="IPR036942">
    <property type="entry name" value="Beta-barrel_TonB_sf"/>
</dbReference>
<dbReference type="Pfam" id="PF07715">
    <property type="entry name" value="Plug"/>
    <property type="match status" value="1"/>
</dbReference>
<evidence type="ECO:0000256" key="9">
    <source>
        <dbReference type="SAM" id="MobiDB-lite"/>
    </source>
</evidence>
<dbReference type="InterPro" id="IPR039426">
    <property type="entry name" value="TonB-dep_rcpt-like"/>
</dbReference>
<accession>A0ABW5TN55</accession>
<evidence type="ECO:0000259" key="10">
    <source>
        <dbReference type="Pfam" id="PF07715"/>
    </source>
</evidence>
<keyword evidence="7 8" id="KW-0998">Cell outer membrane</keyword>
<dbReference type="Proteomes" id="UP001597546">
    <property type="component" value="Unassembled WGS sequence"/>
</dbReference>
<organism evidence="11 12">
    <name type="scientific">Pedobacter alpinus</name>
    <dbReference type="NCBI Taxonomy" id="1590643"/>
    <lineage>
        <taxon>Bacteria</taxon>
        <taxon>Pseudomonadati</taxon>
        <taxon>Bacteroidota</taxon>
        <taxon>Sphingobacteriia</taxon>
        <taxon>Sphingobacteriales</taxon>
        <taxon>Sphingobacteriaceae</taxon>
        <taxon>Pedobacter</taxon>
    </lineage>
</organism>
<dbReference type="InterPro" id="IPR037066">
    <property type="entry name" value="Plug_dom_sf"/>
</dbReference>
<comment type="caution">
    <text evidence="11">The sequence shown here is derived from an EMBL/GenBank/DDBJ whole genome shotgun (WGS) entry which is preliminary data.</text>
</comment>
<comment type="subcellular location">
    <subcellularLocation>
        <location evidence="1 8">Cell outer membrane</location>
        <topology evidence="1 8">Multi-pass membrane protein</topology>
    </subcellularLocation>
</comment>
<keyword evidence="6 8" id="KW-0472">Membrane</keyword>
<keyword evidence="3 8" id="KW-1134">Transmembrane beta strand</keyword>
<keyword evidence="5" id="KW-0732">Signal</keyword>
<evidence type="ECO:0000256" key="3">
    <source>
        <dbReference type="ARBA" id="ARBA00022452"/>
    </source>
</evidence>
<dbReference type="PANTHER" id="PTHR30069">
    <property type="entry name" value="TONB-DEPENDENT OUTER MEMBRANE RECEPTOR"/>
    <property type="match status" value="1"/>
</dbReference>
<dbReference type="RefSeq" id="WP_379040473.1">
    <property type="nucleotide sequence ID" value="NZ_JBHSKW010000005.1"/>
</dbReference>
<dbReference type="PANTHER" id="PTHR30069:SF29">
    <property type="entry name" value="HEMOGLOBIN AND HEMOGLOBIN-HAPTOGLOBIN-BINDING PROTEIN 1-RELATED"/>
    <property type="match status" value="1"/>
</dbReference>